<dbReference type="Pfam" id="PF00565">
    <property type="entry name" value="SNase"/>
    <property type="match status" value="1"/>
</dbReference>
<proteinExistence type="predicted"/>
<comment type="caution">
    <text evidence="6">The sequence shown here is derived from an EMBL/GenBank/DDBJ whole genome shotgun (WGS) entry which is preliminary data.</text>
</comment>
<feature type="domain" description="TNase-like" evidence="4">
    <location>
        <begin position="29"/>
        <end position="167"/>
    </location>
</feature>
<dbReference type="PROSITE" id="PS50830">
    <property type="entry name" value="TNASE_3"/>
    <property type="match status" value="1"/>
</dbReference>
<dbReference type="Gene3D" id="2.40.50.90">
    <property type="match status" value="1"/>
</dbReference>
<dbReference type="EMBL" id="MNYI01000073">
    <property type="protein sequence ID" value="OIP41676.1"/>
    <property type="molecule type" value="Genomic_DNA"/>
</dbReference>
<dbReference type="GO" id="GO:0016787">
    <property type="term" value="F:hydrolase activity"/>
    <property type="evidence" value="ECO:0007669"/>
    <property type="project" value="UniProtKB-KW"/>
</dbReference>
<dbReference type="Pfam" id="PF00932">
    <property type="entry name" value="LTD"/>
    <property type="match status" value="1"/>
</dbReference>
<evidence type="ECO:0000259" key="4">
    <source>
        <dbReference type="PROSITE" id="PS50830"/>
    </source>
</evidence>
<dbReference type="AlphaFoldDB" id="A0A1J5DZU7"/>
<dbReference type="GO" id="GO:0004519">
    <property type="term" value="F:endonuclease activity"/>
    <property type="evidence" value="ECO:0007669"/>
    <property type="project" value="UniProtKB-KW"/>
</dbReference>
<dbReference type="InterPro" id="IPR036415">
    <property type="entry name" value="Lamin_tail_dom_sf"/>
</dbReference>
<evidence type="ECO:0000259" key="5">
    <source>
        <dbReference type="PROSITE" id="PS51841"/>
    </source>
</evidence>
<accession>A0A1J5DZU7</accession>
<protein>
    <recommendedName>
        <fullName evidence="8">TNase-like domain-containing protein</fullName>
    </recommendedName>
</protein>
<evidence type="ECO:0000313" key="6">
    <source>
        <dbReference type="EMBL" id="OIP41676.1"/>
    </source>
</evidence>
<gene>
    <name evidence="6" type="ORF">AUJ95_02950</name>
</gene>
<evidence type="ECO:0008006" key="8">
    <source>
        <dbReference type="Google" id="ProtNLM"/>
    </source>
</evidence>
<dbReference type="PANTHER" id="PTHR12302">
    <property type="entry name" value="EBNA2 BINDING PROTEIN P100"/>
    <property type="match status" value="1"/>
</dbReference>
<sequence>MRLIVAFLIIIISIANGFCGELLYVDKGSQTSCTVVEITDGDTVKVRVLESGATLTVRLLGINTPETAKPQKGTPDEPYAVEAMQFTEKELLNGTISLLVSNNAQQMQDMYKRTLGVIIHQGEVFNTKLMANGLATRCFINNDCLNFPEWEKIEVEARKQGLCLWSNIGKQGIVINELHPNPKGNDASEGEFVELFNTTDKTVSLDGWNFGIDENTVFGERDTIAPYGYLILTNILPQYFRIMHPEIPKDVLIIKASTNQHGTFLSNTATPPENLVVHLRDNKHGYQDSITYNLKWDNKETDDTGYTLERIDTNRQNIGDSKVGGIDDENWGTSIVLGGTPGMFNSIGTVCFEIIPIDNPMLGKATAIRIKAIGSNNQILNDYCGTIALTIAGVISDVAVVNGIGTASLFFSRLGSLTIAARDTTRGDRHGIKEINPTLLGDFGQKGNELADNKIDFNDLSWFSYYWNTKNPKADLGSGKCTGNIPAFISPIDGKVDFSDLMIFSGMWNWWNMAR</sequence>
<dbReference type="InterPro" id="IPR016071">
    <property type="entry name" value="Staphylococal_nuclease_OB-fold"/>
</dbReference>
<dbReference type="SUPFAM" id="SSF50199">
    <property type="entry name" value="Staphylococcal nuclease"/>
    <property type="match status" value="1"/>
</dbReference>
<dbReference type="InterPro" id="IPR035437">
    <property type="entry name" value="SNase_OB-fold_sf"/>
</dbReference>
<evidence type="ECO:0000256" key="2">
    <source>
        <dbReference type="ARBA" id="ARBA00022759"/>
    </source>
</evidence>
<dbReference type="SMART" id="SM00318">
    <property type="entry name" value="SNc"/>
    <property type="match status" value="1"/>
</dbReference>
<evidence type="ECO:0000256" key="3">
    <source>
        <dbReference type="ARBA" id="ARBA00022801"/>
    </source>
</evidence>
<evidence type="ECO:0000256" key="1">
    <source>
        <dbReference type="ARBA" id="ARBA00022722"/>
    </source>
</evidence>
<dbReference type="Proteomes" id="UP000183085">
    <property type="component" value="Unassembled WGS sequence"/>
</dbReference>
<keyword evidence="2" id="KW-0255">Endonuclease</keyword>
<dbReference type="PROSITE" id="PS51841">
    <property type="entry name" value="LTD"/>
    <property type="match status" value="1"/>
</dbReference>
<organism evidence="6 7">
    <name type="scientific">Candidatus Desantisbacteria bacterium CG2_30_40_21</name>
    <dbReference type="NCBI Taxonomy" id="1817895"/>
    <lineage>
        <taxon>Bacteria</taxon>
        <taxon>Candidatus Desantisiibacteriota</taxon>
    </lineage>
</organism>
<dbReference type="PANTHER" id="PTHR12302:SF3">
    <property type="entry name" value="SERINE_THREONINE-PROTEIN KINASE 31"/>
    <property type="match status" value="1"/>
</dbReference>
<evidence type="ECO:0000313" key="7">
    <source>
        <dbReference type="Proteomes" id="UP000183085"/>
    </source>
</evidence>
<dbReference type="STRING" id="1817895.AUJ95_02950"/>
<feature type="domain" description="LTD" evidence="5">
    <location>
        <begin position="151"/>
        <end position="318"/>
    </location>
</feature>
<name>A0A1J5DZU7_9BACT</name>
<reference evidence="6 7" key="1">
    <citation type="journal article" date="2016" name="Environ. Microbiol.">
        <title>Genomic resolution of a cold subsurface aquifer community provides metabolic insights for novel microbes adapted to high CO concentrations.</title>
        <authorList>
            <person name="Probst A.J."/>
            <person name="Castelle C.J."/>
            <person name="Singh A."/>
            <person name="Brown C.T."/>
            <person name="Anantharaman K."/>
            <person name="Sharon I."/>
            <person name="Hug L.A."/>
            <person name="Burstein D."/>
            <person name="Emerson J.B."/>
            <person name="Thomas B.C."/>
            <person name="Banfield J.F."/>
        </authorList>
    </citation>
    <scope>NUCLEOTIDE SEQUENCE [LARGE SCALE GENOMIC DNA]</scope>
    <source>
        <strain evidence="6">CG2_30_40_21</strain>
    </source>
</reference>
<dbReference type="InterPro" id="IPR001322">
    <property type="entry name" value="Lamin_tail_dom"/>
</dbReference>
<keyword evidence="3" id="KW-0378">Hydrolase</keyword>
<keyword evidence="1" id="KW-0540">Nuclease</keyword>
<dbReference type="SUPFAM" id="SSF74853">
    <property type="entry name" value="Lamin A/C globular tail domain"/>
    <property type="match status" value="1"/>
</dbReference>